<dbReference type="GO" id="GO:0003700">
    <property type="term" value="F:DNA-binding transcription factor activity"/>
    <property type="evidence" value="ECO:0007669"/>
    <property type="project" value="InterPro"/>
</dbReference>
<feature type="non-terminal residue" evidence="4">
    <location>
        <position position="1"/>
    </location>
</feature>
<dbReference type="EMBL" id="MU250536">
    <property type="protein sequence ID" value="KAG7445554.1"/>
    <property type="molecule type" value="Genomic_DNA"/>
</dbReference>
<dbReference type="GeneID" id="66104786"/>
<evidence type="ECO:0000256" key="2">
    <source>
        <dbReference type="SAM" id="MobiDB-lite"/>
    </source>
</evidence>
<feature type="compositionally biased region" description="Polar residues" evidence="2">
    <location>
        <begin position="1"/>
        <end position="14"/>
    </location>
</feature>
<proteinExistence type="predicted"/>
<gene>
    <name evidence="4" type="ORF">BT62DRAFT_858561</name>
</gene>
<organism evidence="4 5">
    <name type="scientific">Guyanagaster necrorhizus</name>
    <dbReference type="NCBI Taxonomy" id="856835"/>
    <lineage>
        <taxon>Eukaryota</taxon>
        <taxon>Fungi</taxon>
        <taxon>Dikarya</taxon>
        <taxon>Basidiomycota</taxon>
        <taxon>Agaricomycotina</taxon>
        <taxon>Agaricomycetes</taxon>
        <taxon>Agaricomycetidae</taxon>
        <taxon>Agaricales</taxon>
        <taxon>Marasmiineae</taxon>
        <taxon>Physalacriaceae</taxon>
        <taxon>Guyanagaster</taxon>
    </lineage>
</organism>
<dbReference type="InterPro" id="IPR004827">
    <property type="entry name" value="bZIP"/>
</dbReference>
<feature type="coiled-coil region" evidence="1">
    <location>
        <begin position="90"/>
        <end position="117"/>
    </location>
</feature>
<dbReference type="InterPro" id="IPR046347">
    <property type="entry name" value="bZIP_sf"/>
</dbReference>
<comment type="caution">
    <text evidence="4">The sequence shown here is derived from an EMBL/GenBank/DDBJ whole genome shotgun (WGS) entry which is preliminary data.</text>
</comment>
<dbReference type="Proteomes" id="UP000812287">
    <property type="component" value="Unassembled WGS sequence"/>
</dbReference>
<dbReference type="SMART" id="SM00338">
    <property type="entry name" value="BRLZ"/>
    <property type="match status" value="1"/>
</dbReference>
<keyword evidence="1" id="KW-0175">Coiled coil</keyword>
<feature type="domain" description="BZIP" evidence="3">
    <location>
        <begin position="78"/>
        <end position="92"/>
    </location>
</feature>
<evidence type="ECO:0000256" key="1">
    <source>
        <dbReference type="SAM" id="Coils"/>
    </source>
</evidence>
<evidence type="ECO:0000313" key="4">
    <source>
        <dbReference type="EMBL" id="KAG7445554.1"/>
    </source>
</evidence>
<dbReference type="Pfam" id="PF07716">
    <property type="entry name" value="bZIP_2"/>
    <property type="match status" value="1"/>
</dbReference>
<evidence type="ECO:0000313" key="5">
    <source>
        <dbReference type="Proteomes" id="UP000812287"/>
    </source>
</evidence>
<keyword evidence="5" id="KW-1185">Reference proteome</keyword>
<accession>A0A9P7VRG0</accession>
<dbReference type="OrthoDB" id="2257100at2759"/>
<dbReference type="SUPFAM" id="SSF57959">
    <property type="entry name" value="Leucine zipper domain"/>
    <property type="match status" value="1"/>
</dbReference>
<dbReference type="PROSITE" id="PS00036">
    <property type="entry name" value="BZIP_BASIC"/>
    <property type="match status" value="1"/>
</dbReference>
<protein>
    <recommendedName>
        <fullName evidence="3">BZIP domain-containing protein</fullName>
    </recommendedName>
</protein>
<sequence>RKSWATGTRKNITPETMVPLDAPTQARRYVLPSATSRKEVPATFAKKRSRSTALGDEEEDELDPPPPDATDRELIEYKRRQNTLAARKSRKRKLEHQQQLEERVEMLTLEVEQWRTKAEIYQSILLSHNI</sequence>
<name>A0A9P7VRG0_9AGAR</name>
<feature type="non-terminal residue" evidence="4">
    <location>
        <position position="130"/>
    </location>
</feature>
<dbReference type="CDD" id="cd12193">
    <property type="entry name" value="bZIP_GCN4"/>
    <property type="match status" value="1"/>
</dbReference>
<reference evidence="4" key="1">
    <citation type="submission" date="2020-11" db="EMBL/GenBank/DDBJ databases">
        <title>Adaptations for nitrogen fixation in a non-lichenized fungal sporocarp promotes dispersal by wood-feeding termites.</title>
        <authorList>
            <consortium name="DOE Joint Genome Institute"/>
            <person name="Koch R.A."/>
            <person name="Yoon G."/>
            <person name="Arayal U."/>
            <person name="Lail K."/>
            <person name="Amirebrahimi M."/>
            <person name="Labutti K."/>
            <person name="Lipzen A."/>
            <person name="Riley R."/>
            <person name="Barry K."/>
            <person name="Henrissat B."/>
            <person name="Grigoriev I.V."/>
            <person name="Herr J.R."/>
            <person name="Aime M.C."/>
        </authorList>
    </citation>
    <scope>NUCLEOTIDE SEQUENCE</scope>
    <source>
        <strain evidence="4">MCA 3950</strain>
    </source>
</reference>
<dbReference type="AlphaFoldDB" id="A0A9P7VRG0"/>
<dbReference type="RefSeq" id="XP_043039054.1">
    <property type="nucleotide sequence ID" value="XM_043182489.1"/>
</dbReference>
<evidence type="ECO:0000259" key="3">
    <source>
        <dbReference type="PROSITE" id="PS00036"/>
    </source>
</evidence>
<feature type="region of interest" description="Disordered" evidence="2">
    <location>
        <begin position="1"/>
        <end position="74"/>
    </location>
</feature>
<dbReference type="Gene3D" id="3.30.160.60">
    <property type="entry name" value="Classic Zinc Finger"/>
    <property type="match status" value="1"/>
</dbReference>